<name>A0AAN6GCL5_9BASI</name>
<gene>
    <name evidence="2" type="ORF">OC842_002953</name>
</gene>
<protein>
    <submittedName>
        <fullName evidence="2">Uncharacterized protein</fullName>
    </submittedName>
</protein>
<organism evidence="2 3">
    <name type="scientific">Tilletia horrida</name>
    <dbReference type="NCBI Taxonomy" id="155126"/>
    <lineage>
        <taxon>Eukaryota</taxon>
        <taxon>Fungi</taxon>
        <taxon>Dikarya</taxon>
        <taxon>Basidiomycota</taxon>
        <taxon>Ustilaginomycotina</taxon>
        <taxon>Exobasidiomycetes</taxon>
        <taxon>Tilletiales</taxon>
        <taxon>Tilletiaceae</taxon>
        <taxon>Tilletia</taxon>
    </lineage>
</organism>
<feature type="region of interest" description="Disordered" evidence="1">
    <location>
        <begin position="772"/>
        <end position="791"/>
    </location>
</feature>
<accession>A0AAN6GCL5</accession>
<evidence type="ECO:0000256" key="1">
    <source>
        <dbReference type="SAM" id="MobiDB-lite"/>
    </source>
</evidence>
<keyword evidence="3" id="KW-1185">Reference proteome</keyword>
<evidence type="ECO:0000313" key="2">
    <source>
        <dbReference type="EMBL" id="KAK0533474.1"/>
    </source>
</evidence>
<dbReference type="Proteomes" id="UP001176521">
    <property type="component" value="Unassembled WGS sequence"/>
</dbReference>
<feature type="compositionally biased region" description="Low complexity" evidence="1">
    <location>
        <begin position="716"/>
        <end position="739"/>
    </location>
</feature>
<proteinExistence type="predicted"/>
<feature type="region of interest" description="Disordered" evidence="1">
    <location>
        <begin position="801"/>
        <end position="827"/>
    </location>
</feature>
<feature type="compositionally biased region" description="Basic and acidic residues" evidence="1">
    <location>
        <begin position="746"/>
        <end position="761"/>
    </location>
</feature>
<dbReference type="PANTHER" id="PTHR33099">
    <property type="entry name" value="FE2OG DIOXYGENASE DOMAIN-CONTAINING PROTEIN"/>
    <property type="match status" value="1"/>
</dbReference>
<feature type="region of interest" description="Disordered" evidence="1">
    <location>
        <begin position="716"/>
        <end position="766"/>
    </location>
</feature>
<evidence type="ECO:0000313" key="3">
    <source>
        <dbReference type="Proteomes" id="UP001176521"/>
    </source>
</evidence>
<sequence length="1309" mass="143412">MPWYRSRSPVCPPATLEEEYDSDEDWCEYGMEEFGEQSGPLKELSTVLSQGTPQLDQYSFDGEARWVPAISGLAIEGIGPIALPIVDAAQADAIARVSKPGSAAPRGQPLEVDGSKVSFKNPKWADGIKQAETHVADQCGVSGVPLTARLNRLLLFRTGDSISKSAVQNGGPRDFATMVIQPPSEGTGGRLIVHGQGWAEPKTLRLGDRDGEAQFAYYYAVRPFDIEFEYTPVTQGYRLLVEYALLWPENGTPKPSLTLDADEQAHVVHALSRVEQEGRIFFHLFGHHYEEAAFDHAGSRMLHNFDQTIVATLRQASDAMDDIGFDFLITKVHYQRTNAATGRSFEGVEWATDDDDFEQPEVERIWTLDGQPLGWKGLYWQIGAQITKQTVLNPFAQSWVEAWSGHRTTSFDYDGDLLMRHRVYHKCLLVAFPKRFSVPELVDMTGPAGTFELLFTKDPAVAAPQVSEFLTLLPQLSNYPRPETIQFHQRILKALAAKHELHHLVGAFIDRLTSAELIGEGATDRFSFLSRLEAIPVEQSALFSLIGSDALWSDKAIRAKVEGKFKNQLLHLVQVVNKCLDVRVPAWKWNNFLALLIEAQTKATAVTTMGIDLGKVWRIAIEVVDAALCSKLVSQAMLAASTGRDAQAVTVAVEVLKTQKLGKPALFETKRQAITPLLSAYKGNAGDLRVPGPAPSTPAAPWETDALRFHLITTPPSAASSAPASASTSSGSAAASRSTEGQSNKRSSDNARDAAPAERSSKRALSVSANIFRSPSASDPSNAHAMPWGSYDDDYDEDGVYRWPLPSIPPEEIDSGYDSDEDADSYTDERGPIHDLAMLLRDGPAQLTEFSFGGAATWLPAVSGLAIEGLGPIALPIVDAAQAEAISRVSKQGPAAADGRPLEVDGRKLNFRNSKWDEGIKQAAALIEKRYGVSGIGLSSQVSRLMLFRPGDSMARNASTNAGPREFATLTIQLHSEGAGAHLFVYKSGRKEPIKHRLGDEDGDARFKPHYAVHPYEAEWAYSQVTSGYRLSVEYTILWPEDVRTKPSLALPEDLEIQLVKALSRIEQAGRVFFHLFNDHYEEKDIDKLGCRVLSLSDGTIFSTLRRTNEALGPSGFDFFIVKADYQRTDLAIGRDFEDAEWDEDEDDLVPTIKRVWTCEGKRVGATEDFDWRFGTQLVRANLLNSQGKMWMEAWAGHRVTSFDVDGHLLFRHKNHHKVLLVAFPKRTAKSKMIEIAGEIGALELLLASGSAPPVAPVGAAAPSTTASATATIEGTASTLTPPGVLGKRSNEVAQVLAPGNSATKRMRT</sequence>
<feature type="compositionally biased region" description="Polar residues" evidence="1">
    <location>
        <begin position="772"/>
        <end position="781"/>
    </location>
</feature>
<dbReference type="PANTHER" id="PTHR33099:SF7">
    <property type="entry name" value="MYND-TYPE DOMAIN-CONTAINING PROTEIN"/>
    <property type="match status" value="1"/>
</dbReference>
<dbReference type="EMBL" id="JAPDMQ010000136">
    <property type="protein sequence ID" value="KAK0533474.1"/>
    <property type="molecule type" value="Genomic_DNA"/>
</dbReference>
<comment type="caution">
    <text evidence="2">The sequence shown here is derived from an EMBL/GenBank/DDBJ whole genome shotgun (WGS) entry which is preliminary data.</text>
</comment>
<feature type="compositionally biased region" description="Acidic residues" evidence="1">
    <location>
        <begin position="811"/>
        <end position="826"/>
    </location>
</feature>
<reference evidence="2" key="1">
    <citation type="journal article" date="2023" name="PhytoFront">
        <title>Draft Genome Resources of Seven Strains of Tilletia horrida, Causal Agent of Kernel Smut of Rice.</title>
        <authorList>
            <person name="Khanal S."/>
            <person name="Antony Babu S."/>
            <person name="Zhou X.G."/>
        </authorList>
    </citation>
    <scope>NUCLEOTIDE SEQUENCE</scope>
    <source>
        <strain evidence="2">TX3</strain>
    </source>
</reference>